<feature type="compositionally biased region" description="Low complexity" evidence="6">
    <location>
        <begin position="342"/>
        <end position="351"/>
    </location>
</feature>
<feature type="region of interest" description="Disordered" evidence="6">
    <location>
        <begin position="1"/>
        <end position="503"/>
    </location>
</feature>
<dbReference type="InterPro" id="IPR036678">
    <property type="entry name" value="MutS_con_dom_sf"/>
</dbReference>
<feature type="compositionally biased region" description="Pro residues" evidence="6">
    <location>
        <begin position="414"/>
        <end position="424"/>
    </location>
</feature>
<dbReference type="Proteomes" id="UP000612055">
    <property type="component" value="Unassembled WGS sequence"/>
</dbReference>
<accession>A0A836BPH8</accession>
<dbReference type="GO" id="GO:0030983">
    <property type="term" value="F:mismatched DNA binding"/>
    <property type="evidence" value="ECO:0007669"/>
    <property type="project" value="InterPro"/>
</dbReference>
<dbReference type="PANTHER" id="PTHR11361:SF148">
    <property type="entry name" value="DNA MISMATCH REPAIR PROTEIN MSH6"/>
    <property type="match status" value="1"/>
</dbReference>
<dbReference type="SMART" id="SM00533">
    <property type="entry name" value="MUTSd"/>
    <property type="match status" value="1"/>
</dbReference>
<feature type="region of interest" description="Disordered" evidence="6">
    <location>
        <begin position="532"/>
        <end position="551"/>
    </location>
</feature>
<evidence type="ECO:0000256" key="3">
    <source>
        <dbReference type="ARBA" id="ARBA00022763"/>
    </source>
</evidence>
<feature type="domain" description="DNA mismatch repair proteins mutS family" evidence="7">
    <location>
        <begin position="1490"/>
        <end position="1506"/>
    </location>
</feature>
<dbReference type="PANTHER" id="PTHR11361">
    <property type="entry name" value="DNA MISMATCH REPAIR PROTEIN MUTS FAMILY MEMBER"/>
    <property type="match status" value="1"/>
</dbReference>
<dbReference type="Gene3D" id="3.30.420.110">
    <property type="entry name" value="MutS, connector domain"/>
    <property type="match status" value="1"/>
</dbReference>
<comment type="caution">
    <text evidence="8">The sequence shown here is derived from an EMBL/GenBank/DDBJ whole genome shotgun (WGS) entry which is preliminary data.</text>
</comment>
<proteinExistence type="inferred from homology"/>
<dbReference type="Pfam" id="PF01624">
    <property type="entry name" value="MutS_I"/>
    <property type="match status" value="1"/>
</dbReference>
<evidence type="ECO:0000313" key="9">
    <source>
        <dbReference type="Proteomes" id="UP000612055"/>
    </source>
</evidence>
<dbReference type="InterPro" id="IPR000432">
    <property type="entry name" value="DNA_mismatch_repair_MutS_C"/>
</dbReference>
<dbReference type="OrthoDB" id="10252754at2759"/>
<dbReference type="GO" id="GO:0006298">
    <property type="term" value="P:mismatch repair"/>
    <property type="evidence" value="ECO:0007669"/>
    <property type="project" value="InterPro"/>
</dbReference>
<sequence>MAHAAAETGLLSSSTAAAPPVRPQWTGRLHCSTLQRQEPSDQPTEGRGPLLYPGCTPPPLFGTAADPHQRRLPVGQAPVSTAAAPPQSLRRAREQQAPGGGGAAPGASDPHQFRGAGGVPGTAVDRHVRPRLDSFGVDQRQQVATAAGGPGLGPGLGPGQGQRQGPQGQPTSVGPPPYWTAQAQPTGPPPQPQAQGALAPAMPQPPQQRASGPPAPAHQGSAYAGTSAPAALQPQRGAAERSTGAGPSTGAGRGGDNGREEGAGELTLAQKLQMRRAAKRGSDAPPPSSRPRPPSLAPSPAAPEARTGCSPWEEYMGAADAVQLPQQPSVQPGPRQAPPPGSAVAAAVQPQRPGPPQRQPLQPLQPHQPSREPQPVQQHPTKARQGGGAGPGPHHAPHGAEPYTAQPRAQAQAQPPPFGQPHHPPATAAPGTLPAPSPMAAARPARGTPADAQPSPWGTGNTPGSSAAKGPVSRTAAARAASARTPGRSTPGTAGKAGAASSAAPGVGAGAGLGSGLGAAASVEDRRARLQALGADDGSSEGDAGSRRWPWLAEERRDAEGRRPGDPHYDPSSVLVPEAALKSMTPFFRQFWSIKSRAMDLVLFVRHGSFYNLCDTDADVGMRVGLNLSGSRTPNMWKVGCTRDAFPAWAAKVLALGYSVGRVEESRAGPGGGQQGQPKGGGKGAGGGGLLTRKLVRIYTPGTAVDSYFGEEPTREGRTLLSLVEAPGGVLGVLRVDCGLRRWACGVLHDTPGRTALCTLLLRYKPREVITARGSLSPATTAAIGRFMGVVGPASSPAAASPAASASPLRAVPLPPPGRPGGFAFCRHTDGSSRGADAAAFLRQALAPFESSGLDPQTGAGPGDNRPGALAEALLGASGGCPAVAQAAAVAVSHLGRCRALAEAAGAASVERLEALALGRAAGDQAGAAGPPSAESRHLLLDDRALLTLGVLPDADEGGPDAGPGGPGPGPQCLLDLLDRTASAAGRRRCREWLCRPLCHTSAIEERLAVVDALMACPTARQELQAALAQLPDCERLLPRAAQLFDQLGRALDRGRGTDAVGPAADGPDASAAGASGEDDEGDPCDAAWATAAARGHWRVARQAVEGLLGLAQAAGGVRKELELAGFDFKGNLPPLRRAVVAAAKALPALRLLAGMFPPAEGGSAGGAEVELAPQPGTNPDLDAAEGRLADLSERWAAALEAERQQLLAAGAPPGLLDGPPDGGPGSGSGSGSESGVVVLDEACAALQMPKQLVPFLSQLGYTPLKAPPGTPLITSTVFCTNPRLKALGAPLAATRREAARLRAAAVAEAVAAFRRSQGEFAALVDAVACLDVLAGFAVATHPSAAPPGCTFCRPTLRSSAPPVGARPGSGLSAPQLALHRLWHPLLALKEDVQVTPNDLRLGGGPSSPACLLLTGANTGGKSTLLRAAGLAAVMAQLGCYVPAEAADLDPVDRIFTRIGAHDRIMAGESTFQVEMGETAAGLAAATPASLLVLDELGRGTATHDGQALAGAVLEHVARNVGCRTLFATHYHGLAAEACGAITSGGTPGGSGRPHDGSGGGGGSSCGLRGLVAVGHMASGVSAGGGFVALHELRPGPAPDGSCGLQVAALAGLPAPLLRRAQQAAEAFIHRRDLQPAPGVGGSGGSVALAREELIERVRRVAALVAAPAARAAARGEAVGWGAPELDSLGMAWYEACQALGRA</sequence>
<feature type="compositionally biased region" description="Gly residues" evidence="6">
    <location>
        <begin position="148"/>
        <end position="162"/>
    </location>
</feature>
<feature type="region of interest" description="Disordered" evidence="6">
    <location>
        <begin position="1163"/>
        <end position="1184"/>
    </location>
</feature>
<evidence type="ECO:0000256" key="1">
    <source>
        <dbReference type="ARBA" id="ARBA00006271"/>
    </source>
</evidence>
<feature type="region of interest" description="Disordered" evidence="6">
    <location>
        <begin position="1056"/>
        <end position="1085"/>
    </location>
</feature>
<keyword evidence="3" id="KW-0227">DNA damage</keyword>
<feature type="compositionally biased region" description="Low complexity" evidence="6">
    <location>
        <begin position="359"/>
        <end position="368"/>
    </location>
</feature>
<evidence type="ECO:0000259" key="7">
    <source>
        <dbReference type="PROSITE" id="PS00486"/>
    </source>
</evidence>
<evidence type="ECO:0000313" key="8">
    <source>
        <dbReference type="EMBL" id="KAG2482754.1"/>
    </source>
</evidence>
<feature type="region of interest" description="Disordered" evidence="6">
    <location>
        <begin position="952"/>
        <end position="972"/>
    </location>
</feature>
<dbReference type="Pfam" id="PF05192">
    <property type="entry name" value="MutS_III"/>
    <property type="match status" value="1"/>
</dbReference>
<feature type="compositionally biased region" description="Gly residues" evidence="6">
    <location>
        <begin position="1224"/>
        <end position="1233"/>
    </location>
</feature>
<feature type="compositionally biased region" description="Polar residues" evidence="6">
    <location>
        <begin position="456"/>
        <end position="465"/>
    </location>
</feature>
<feature type="compositionally biased region" description="Low complexity" evidence="6">
    <location>
        <begin position="532"/>
        <end position="543"/>
    </location>
</feature>
<dbReference type="Gene3D" id="3.40.1170.10">
    <property type="entry name" value="DNA repair protein MutS, domain I"/>
    <property type="match status" value="1"/>
</dbReference>
<dbReference type="Gene3D" id="3.40.50.300">
    <property type="entry name" value="P-loop containing nucleotide triphosphate hydrolases"/>
    <property type="match status" value="1"/>
</dbReference>
<dbReference type="SUPFAM" id="SSF48334">
    <property type="entry name" value="DNA repair protein MutS, domain III"/>
    <property type="match status" value="1"/>
</dbReference>
<reference evidence="8" key="1">
    <citation type="journal article" date="2020" name="bioRxiv">
        <title>Comparative genomics of Chlamydomonas.</title>
        <authorList>
            <person name="Craig R.J."/>
            <person name="Hasan A.R."/>
            <person name="Ness R.W."/>
            <person name="Keightley P.D."/>
        </authorList>
    </citation>
    <scope>NUCLEOTIDE SEQUENCE</scope>
    <source>
        <strain evidence="8">CCAP 11/70</strain>
    </source>
</reference>
<dbReference type="Pfam" id="PF00488">
    <property type="entry name" value="MutS_V"/>
    <property type="match status" value="1"/>
</dbReference>
<dbReference type="GO" id="GO:0032301">
    <property type="term" value="C:MutSalpha complex"/>
    <property type="evidence" value="ECO:0007669"/>
    <property type="project" value="TreeGrafter"/>
</dbReference>
<dbReference type="SUPFAM" id="SSF55271">
    <property type="entry name" value="DNA repair protein MutS, domain I"/>
    <property type="match status" value="1"/>
</dbReference>
<name>A0A836BPH8_9CHLO</name>
<dbReference type="InterPro" id="IPR016151">
    <property type="entry name" value="DNA_mismatch_repair_MutS_N"/>
</dbReference>
<keyword evidence="5" id="KW-0238">DNA-binding</keyword>
<feature type="compositionally biased region" description="Low complexity" evidence="6">
    <location>
        <begin position="1211"/>
        <end position="1220"/>
    </location>
</feature>
<evidence type="ECO:0000256" key="4">
    <source>
        <dbReference type="ARBA" id="ARBA00022840"/>
    </source>
</evidence>
<evidence type="ECO:0000256" key="2">
    <source>
        <dbReference type="ARBA" id="ARBA00022741"/>
    </source>
</evidence>
<keyword evidence="2" id="KW-0547">Nucleotide-binding</keyword>
<dbReference type="InterPro" id="IPR036187">
    <property type="entry name" value="DNA_mismatch_repair_MutS_sf"/>
</dbReference>
<organism evidence="8 9">
    <name type="scientific">Edaphochlamys debaryana</name>
    <dbReference type="NCBI Taxonomy" id="47281"/>
    <lineage>
        <taxon>Eukaryota</taxon>
        <taxon>Viridiplantae</taxon>
        <taxon>Chlorophyta</taxon>
        <taxon>core chlorophytes</taxon>
        <taxon>Chlorophyceae</taxon>
        <taxon>CS clade</taxon>
        <taxon>Chlamydomonadales</taxon>
        <taxon>Chlamydomonadales incertae sedis</taxon>
        <taxon>Edaphochlamys</taxon>
    </lineage>
</organism>
<dbReference type="SMART" id="SM00534">
    <property type="entry name" value="MUTSac"/>
    <property type="match status" value="1"/>
</dbReference>
<feature type="region of interest" description="Disordered" evidence="6">
    <location>
        <begin position="1211"/>
        <end position="1235"/>
    </location>
</feature>
<dbReference type="InterPro" id="IPR007696">
    <property type="entry name" value="DNA_mismatch_repair_MutS_core"/>
</dbReference>
<dbReference type="InterPro" id="IPR007695">
    <property type="entry name" value="DNA_mismatch_repair_MutS-lik_N"/>
</dbReference>
<dbReference type="EMBL" id="JAEHOE010000203">
    <property type="protein sequence ID" value="KAG2482754.1"/>
    <property type="molecule type" value="Genomic_DNA"/>
</dbReference>
<feature type="compositionally biased region" description="Low complexity" evidence="6">
    <location>
        <begin position="425"/>
        <end position="446"/>
    </location>
</feature>
<dbReference type="PROSITE" id="PS00486">
    <property type="entry name" value="DNA_MISMATCH_REPAIR_2"/>
    <property type="match status" value="1"/>
</dbReference>
<dbReference type="GO" id="GO:0005524">
    <property type="term" value="F:ATP binding"/>
    <property type="evidence" value="ECO:0007669"/>
    <property type="project" value="UniProtKB-KW"/>
</dbReference>
<keyword evidence="4" id="KW-0067">ATP-binding</keyword>
<feature type="compositionally biased region" description="Polar residues" evidence="6">
    <location>
        <begin position="32"/>
        <end position="43"/>
    </location>
</feature>
<evidence type="ECO:0000256" key="6">
    <source>
        <dbReference type="SAM" id="MobiDB-lite"/>
    </source>
</evidence>
<dbReference type="SUPFAM" id="SSF52540">
    <property type="entry name" value="P-loop containing nucleoside triphosphate hydrolases"/>
    <property type="match status" value="1"/>
</dbReference>
<feature type="compositionally biased region" description="Low complexity" evidence="6">
    <location>
        <begin position="473"/>
        <end position="503"/>
    </location>
</feature>
<dbReference type="InterPro" id="IPR045076">
    <property type="entry name" value="MutS"/>
</dbReference>
<feature type="compositionally biased region" description="Pro residues" evidence="6">
    <location>
        <begin position="284"/>
        <end position="301"/>
    </location>
</feature>
<gene>
    <name evidence="8" type="ORF">HYH03_018348</name>
</gene>
<dbReference type="Gene3D" id="1.10.1420.10">
    <property type="match status" value="1"/>
</dbReference>
<evidence type="ECO:0000256" key="5">
    <source>
        <dbReference type="ARBA" id="ARBA00023125"/>
    </source>
</evidence>
<feature type="region of interest" description="Disordered" evidence="6">
    <location>
        <begin position="665"/>
        <end position="686"/>
    </location>
</feature>
<feature type="compositionally biased region" description="Low complexity" evidence="6">
    <location>
        <begin position="1062"/>
        <end position="1076"/>
    </location>
</feature>
<protein>
    <recommendedName>
        <fullName evidence="7">DNA mismatch repair proteins mutS family domain-containing protein</fullName>
    </recommendedName>
</protein>
<comment type="similarity">
    <text evidence="1">Belongs to the DNA mismatch repair MutS family.</text>
</comment>
<dbReference type="InterPro" id="IPR027417">
    <property type="entry name" value="P-loop_NTPase"/>
</dbReference>
<feature type="compositionally biased region" description="Gly residues" evidence="6">
    <location>
        <begin position="669"/>
        <end position="686"/>
    </location>
</feature>
<keyword evidence="9" id="KW-1185">Reference proteome</keyword>
<dbReference type="GO" id="GO:0140664">
    <property type="term" value="F:ATP-dependent DNA damage sensor activity"/>
    <property type="evidence" value="ECO:0007669"/>
    <property type="project" value="InterPro"/>
</dbReference>